<comment type="caution">
    <text evidence="1">The sequence shown here is derived from an EMBL/GenBank/DDBJ whole genome shotgun (WGS) entry which is preliminary data.</text>
</comment>
<keyword evidence="2" id="KW-1185">Reference proteome</keyword>
<reference evidence="1 2" key="1">
    <citation type="journal article" date="2018" name="Front. Plant Sci.">
        <title>Red Clover (Trifolium pratense) and Zigzag Clover (T. medium) - A Picture of Genomic Similarities and Differences.</title>
        <authorList>
            <person name="Dluhosova J."/>
            <person name="Istvanek J."/>
            <person name="Nedelnik J."/>
            <person name="Repkova J."/>
        </authorList>
    </citation>
    <scope>NUCLEOTIDE SEQUENCE [LARGE SCALE GENOMIC DNA]</scope>
    <source>
        <strain evidence="2">cv. 10/8</strain>
        <tissue evidence="1">Leaf</tissue>
    </source>
</reference>
<evidence type="ECO:0000313" key="1">
    <source>
        <dbReference type="EMBL" id="MCI95216.1"/>
    </source>
</evidence>
<sequence length="22" mass="2434">MGFAFYADSGAEEEQGVRLWGL</sequence>
<dbReference type="EMBL" id="LXQA011379771">
    <property type="protein sequence ID" value="MCI95216.1"/>
    <property type="molecule type" value="Genomic_DNA"/>
</dbReference>
<dbReference type="Proteomes" id="UP000265520">
    <property type="component" value="Unassembled WGS sequence"/>
</dbReference>
<accession>A0A392W495</accession>
<dbReference type="AlphaFoldDB" id="A0A392W495"/>
<feature type="non-terminal residue" evidence="1">
    <location>
        <position position="22"/>
    </location>
</feature>
<proteinExistence type="predicted"/>
<protein>
    <submittedName>
        <fullName evidence="1">Uncharacterized protein</fullName>
    </submittedName>
</protein>
<evidence type="ECO:0000313" key="2">
    <source>
        <dbReference type="Proteomes" id="UP000265520"/>
    </source>
</evidence>
<name>A0A392W495_9FABA</name>
<organism evidence="1 2">
    <name type="scientific">Trifolium medium</name>
    <dbReference type="NCBI Taxonomy" id="97028"/>
    <lineage>
        <taxon>Eukaryota</taxon>
        <taxon>Viridiplantae</taxon>
        <taxon>Streptophyta</taxon>
        <taxon>Embryophyta</taxon>
        <taxon>Tracheophyta</taxon>
        <taxon>Spermatophyta</taxon>
        <taxon>Magnoliopsida</taxon>
        <taxon>eudicotyledons</taxon>
        <taxon>Gunneridae</taxon>
        <taxon>Pentapetalae</taxon>
        <taxon>rosids</taxon>
        <taxon>fabids</taxon>
        <taxon>Fabales</taxon>
        <taxon>Fabaceae</taxon>
        <taxon>Papilionoideae</taxon>
        <taxon>50 kb inversion clade</taxon>
        <taxon>NPAAA clade</taxon>
        <taxon>Hologalegina</taxon>
        <taxon>IRL clade</taxon>
        <taxon>Trifolieae</taxon>
        <taxon>Trifolium</taxon>
    </lineage>
</organism>